<protein>
    <submittedName>
        <fullName evidence="2">Uncharacterized protein</fullName>
    </submittedName>
</protein>
<evidence type="ECO:0000313" key="3">
    <source>
        <dbReference type="Proteomes" id="UP000735302"/>
    </source>
</evidence>
<feature type="region of interest" description="Disordered" evidence="1">
    <location>
        <begin position="24"/>
        <end position="43"/>
    </location>
</feature>
<dbReference type="EMBL" id="BLXT01004931">
    <property type="protein sequence ID" value="GFO18130.1"/>
    <property type="molecule type" value="Genomic_DNA"/>
</dbReference>
<organism evidence="2 3">
    <name type="scientific">Plakobranchus ocellatus</name>
    <dbReference type="NCBI Taxonomy" id="259542"/>
    <lineage>
        <taxon>Eukaryota</taxon>
        <taxon>Metazoa</taxon>
        <taxon>Spiralia</taxon>
        <taxon>Lophotrochozoa</taxon>
        <taxon>Mollusca</taxon>
        <taxon>Gastropoda</taxon>
        <taxon>Heterobranchia</taxon>
        <taxon>Euthyneura</taxon>
        <taxon>Panpulmonata</taxon>
        <taxon>Sacoglossa</taxon>
        <taxon>Placobranchoidea</taxon>
        <taxon>Plakobranchidae</taxon>
        <taxon>Plakobranchus</taxon>
    </lineage>
</organism>
<proteinExistence type="predicted"/>
<keyword evidence="3" id="KW-1185">Reference proteome</keyword>
<dbReference type="AlphaFoldDB" id="A0AAV4BBY1"/>
<comment type="caution">
    <text evidence="2">The sequence shown here is derived from an EMBL/GenBank/DDBJ whole genome shotgun (WGS) entry which is preliminary data.</text>
</comment>
<evidence type="ECO:0000256" key="1">
    <source>
        <dbReference type="SAM" id="MobiDB-lite"/>
    </source>
</evidence>
<gene>
    <name evidence="2" type="ORF">PoB_004463500</name>
</gene>
<evidence type="ECO:0000313" key="2">
    <source>
        <dbReference type="EMBL" id="GFO18130.1"/>
    </source>
</evidence>
<accession>A0AAV4BBY1</accession>
<name>A0AAV4BBY1_9GAST</name>
<reference evidence="2 3" key="1">
    <citation type="journal article" date="2021" name="Elife">
        <title>Chloroplast acquisition without the gene transfer in kleptoplastic sea slugs, Plakobranchus ocellatus.</title>
        <authorList>
            <person name="Maeda T."/>
            <person name="Takahashi S."/>
            <person name="Yoshida T."/>
            <person name="Shimamura S."/>
            <person name="Takaki Y."/>
            <person name="Nagai Y."/>
            <person name="Toyoda A."/>
            <person name="Suzuki Y."/>
            <person name="Arimoto A."/>
            <person name="Ishii H."/>
            <person name="Satoh N."/>
            <person name="Nishiyama T."/>
            <person name="Hasebe M."/>
            <person name="Maruyama T."/>
            <person name="Minagawa J."/>
            <person name="Obokata J."/>
            <person name="Shigenobu S."/>
        </authorList>
    </citation>
    <scope>NUCLEOTIDE SEQUENCE [LARGE SCALE GENOMIC DNA]</scope>
</reference>
<sequence>MSDLKLNETLARLFKTADVSPRLKLDRESGRHQPLTASAKRKEHTFAMEVSRSRFLGPSSDQLACGSLVLEPMIKKSVQISGYVR</sequence>
<dbReference type="Proteomes" id="UP000735302">
    <property type="component" value="Unassembled WGS sequence"/>
</dbReference>